<dbReference type="AlphaFoldDB" id="A0A5N6U3E9"/>
<sequence>MNLSIGTTCTAHGGSSEFVPSGVAVGTEPELNTDDFATFKLSEHTPLATIDYGVERAGYPFFHVDSLTNPVQVEVKYSEEFEGLNSPFGDGPYTFANQLGNSFRVETFNITETGRLRSSLLQGGQRWQSMRLLTDGDVSFSAVGFEATIDPVEPEDLPGQFSCDDETLNEIWKLGARAATAACVDKGTQKAIWEVDPTNGVFARSLRPSLSYKGTGLANYTLEFDTMIQRGGSWWSVASTLAGNAYTLLFTGELPDATRFANVNTTLTPPNTISLSYGVDFVNQTTLPSYVLDVFEVPFPVRENTCGHLSVSLNDTQVFNISKSSYPLATGEFTGAFGFGAYQDQEAYFRNVHVFDTHNGSSLYSNTLTTTDVLAEYGTQTNTESVCLDGPKRDRLVWLGDFIHTARIMGVSTSRADQARGTLQYLLDSQIANGELSISPAIGYDMKVAPESFSISGAYPLADYQLLGLISFHDYVRWSGDTAWAQETWPKWQKQINWIINHISNDTGLVQFTNGAFLGAQEDGSAVSCAAVQALTSAAEIASAIGDEESAAKYRKVGASLATAIYAKLWNNELGTYGAALSDMGNFSVSGTGFCITSGVASRNQTSQALARLSKLRLGPGYKDSSDESSTDPSTNISPNTNGFLLPAMFGNNASTTGIDLVRSLWTVMLPGDEERNKTATGTSWEYVNAKTEGPGLGLFTSLSHPWGGAATYILTEWVAGLRPAPGTAGFGYRNWIVAPETGITAGLKRAQARVETAFGGALSVQWQLNGGKVNAIIEAPETTEGKFTYHGRTIRLSGQTSYNVTVSV</sequence>
<keyword evidence="3" id="KW-0378">Hydrolase</keyword>
<dbReference type="GO" id="GO:0016798">
    <property type="term" value="F:hydrolase activity, acting on glycosyl bonds"/>
    <property type="evidence" value="ECO:0007669"/>
    <property type="project" value="UniProtKB-KW"/>
</dbReference>
<dbReference type="Pfam" id="PF17389">
    <property type="entry name" value="Bac_rhamnosid6H"/>
    <property type="match status" value="1"/>
</dbReference>
<dbReference type="InterPro" id="IPR035396">
    <property type="entry name" value="Bac_rhamnosid6H"/>
</dbReference>
<evidence type="ECO:0000259" key="1">
    <source>
        <dbReference type="Pfam" id="PF17389"/>
    </source>
</evidence>
<evidence type="ECO:0000313" key="4">
    <source>
        <dbReference type="Proteomes" id="UP000325780"/>
    </source>
</evidence>
<dbReference type="PANTHER" id="PTHR34987">
    <property type="entry name" value="C, PUTATIVE (AFU_ORTHOLOGUE AFUA_3G02880)-RELATED"/>
    <property type="match status" value="1"/>
</dbReference>
<feature type="domain" description="Alpha-L-rhamnosidase C-terminal" evidence="2">
    <location>
        <begin position="732"/>
        <end position="786"/>
    </location>
</feature>
<dbReference type="EMBL" id="ML742044">
    <property type="protein sequence ID" value="KAE8153050.1"/>
    <property type="molecule type" value="Genomic_DNA"/>
</dbReference>
<dbReference type="SUPFAM" id="SSF48208">
    <property type="entry name" value="Six-hairpin glycosidases"/>
    <property type="match status" value="1"/>
</dbReference>
<proteinExistence type="predicted"/>
<feature type="domain" description="Alpha-L-rhamnosidase six-hairpin glycosidase" evidence="1">
    <location>
        <begin position="374"/>
        <end position="599"/>
    </location>
</feature>
<dbReference type="InterPro" id="IPR012341">
    <property type="entry name" value="6hp_glycosidase-like_sf"/>
</dbReference>
<reference evidence="3 4" key="1">
    <citation type="submission" date="2019-04" db="EMBL/GenBank/DDBJ databases">
        <title>Friends and foes A comparative genomics study of 23 Aspergillus species from section Flavi.</title>
        <authorList>
            <consortium name="DOE Joint Genome Institute"/>
            <person name="Kjaerbolling I."/>
            <person name="Vesth T."/>
            <person name="Frisvad J.C."/>
            <person name="Nybo J.L."/>
            <person name="Theobald S."/>
            <person name="Kildgaard S."/>
            <person name="Isbrandt T."/>
            <person name="Kuo A."/>
            <person name="Sato A."/>
            <person name="Lyhne E.K."/>
            <person name="Kogle M.E."/>
            <person name="Wiebenga A."/>
            <person name="Kun R.S."/>
            <person name="Lubbers R.J."/>
            <person name="Makela M.R."/>
            <person name="Barry K."/>
            <person name="Chovatia M."/>
            <person name="Clum A."/>
            <person name="Daum C."/>
            <person name="Haridas S."/>
            <person name="He G."/>
            <person name="LaButti K."/>
            <person name="Lipzen A."/>
            <person name="Mondo S."/>
            <person name="Riley R."/>
            <person name="Salamov A."/>
            <person name="Simmons B.A."/>
            <person name="Magnuson J.K."/>
            <person name="Henrissat B."/>
            <person name="Mortensen U.H."/>
            <person name="Larsen T.O."/>
            <person name="Devries R.P."/>
            <person name="Grigoriev I.V."/>
            <person name="Machida M."/>
            <person name="Baker S.E."/>
            <person name="Andersen M.R."/>
        </authorList>
    </citation>
    <scope>NUCLEOTIDE SEQUENCE [LARGE SCALE GENOMIC DNA]</scope>
    <source>
        <strain evidence="3 4">IBT 18842</strain>
    </source>
</reference>
<organism evidence="3 4">
    <name type="scientific">Aspergillus avenaceus</name>
    <dbReference type="NCBI Taxonomy" id="36643"/>
    <lineage>
        <taxon>Eukaryota</taxon>
        <taxon>Fungi</taxon>
        <taxon>Dikarya</taxon>
        <taxon>Ascomycota</taxon>
        <taxon>Pezizomycotina</taxon>
        <taxon>Eurotiomycetes</taxon>
        <taxon>Eurotiomycetidae</taxon>
        <taxon>Eurotiales</taxon>
        <taxon>Aspergillaceae</taxon>
        <taxon>Aspergillus</taxon>
        <taxon>Aspergillus subgen. Circumdati</taxon>
    </lineage>
</organism>
<evidence type="ECO:0000259" key="2">
    <source>
        <dbReference type="Pfam" id="PF17390"/>
    </source>
</evidence>
<dbReference type="Gene3D" id="2.60.420.10">
    <property type="entry name" value="Maltose phosphorylase, domain 3"/>
    <property type="match status" value="1"/>
</dbReference>
<keyword evidence="3" id="KW-0326">Glycosidase</keyword>
<dbReference type="Gene3D" id="1.50.10.10">
    <property type="match status" value="1"/>
</dbReference>
<dbReference type="PANTHER" id="PTHR34987:SF4">
    <property type="entry name" value="ALPHA-L-RHAMNOSIDASE C-TERMINAL DOMAIN-CONTAINING PROTEIN"/>
    <property type="match status" value="1"/>
</dbReference>
<accession>A0A5N6U3E9</accession>
<dbReference type="GO" id="GO:0005975">
    <property type="term" value="P:carbohydrate metabolic process"/>
    <property type="evidence" value="ECO:0007669"/>
    <property type="project" value="InterPro"/>
</dbReference>
<protein>
    <submittedName>
        <fullName evidence="3">Six-hairpin glycosidase-like protein</fullName>
    </submittedName>
</protein>
<dbReference type="InterPro" id="IPR008928">
    <property type="entry name" value="6-hairpin_glycosidase_sf"/>
</dbReference>
<dbReference type="InterPro" id="IPR035398">
    <property type="entry name" value="Bac_rhamnosid_C"/>
</dbReference>
<name>A0A5N6U3E9_ASPAV</name>
<evidence type="ECO:0000313" key="3">
    <source>
        <dbReference type="EMBL" id="KAE8153050.1"/>
    </source>
</evidence>
<dbReference type="Pfam" id="PF17390">
    <property type="entry name" value="Bac_rhamnosid_C"/>
    <property type="match status" value="1"/>
</dbReference>
<gene>
    <name evidence="3" type="ORF">BDV25DRAFT_169592</name>
</gene>
<dbReference type="Proteomes" id="UP000325780">
    <property type="component" value="Unassembled WGS sequence"/>
</dbReference>
<keyword evidence="4" id="KW-1185">Reference proteome</keyword>
<dbReference type="OrthoDB" id="10036721at2759"/>